<sequence>MFVSLKTTHLQSPISLFFSVPGEACVVYDSEAAIHAKNIPTGVTETSRYPDTTGLKRLNRALELVRPSTTTYLIGLSAARNSDPVTCGAKRRENPGQKFFIEYFYALTGCERTKEEEEQLDRMVDTLERMDEKLRSVNVLNTHLERWCNQQGLDEALSKSKKESEVWSEFSFDFLGFFNEEPMFSFEFPKYFEDIETTKFEDKHMSFEYEGLPISIFT</sequence>
<organism evidence="1 2">
    <name type="scientific">Striga asiatica</name>
    <name type="common">Asiatic witchweed</name>
    <name type="synonym">Buchnera asiatica</name>
    <dbReference type="NCBI Taxonomy" id="4170"/>
    <lineage>
        <taxon>Eukaryota</taxon>
        <taxon>Viridiplantae</taxon>
        <taxon>Streptophyta</taxon>
        <taxon>Embryophyta</taxon>
        <taxon>Tracheophyta</taxon>
        <taxon>Spermatophyta</taxon>
        <taxon>Magnoliopsida</taxon>
        <taxon>eudicotyledons</taxon>
        <taxon>Gunneridae</taxon>
        <taxon>Pentapetalae</taxon>
        <taxon>asterids</taxon>
        <taxon>lamiids</taxon>
        <taxon>Lamiales</taxon>
        <taxon>Orobanchaceae</taxon>
        <taxon>Buchnereae</taxon>
        <taxon>Striga</taxon>
    </lineage>
</organism>
<dbReference type="Proteomes" id="UP000325081">
    <property type="component" value="Unassembled WGS sequence"/>
</dbReference>
<evidence type="ECO:0000313" key="1">
    <source>
        <dbReference type="EMBL" id="GER31725.1"/>
    </source>
</evidence>
<dbReference type="AlphaFoldDB" id="A0A5A7PFQ3"/>
<dbReference type="GO" id="GO:0016740">
    <property type="term" value="F:transferase activity"/>
    <property type="evidence" value="ECO:0007669"/>
    <property type="project" value="UniProtKB-KW"/>
</dbReference>
<reference evidence="2" key="1">
    <citation type="journal article" date="2019" name="Curr. Biol.">
        <title>Genome Sequence of Striga asiatica Provides Insight into the Evolution of Plant Parasitism.</title>
        <authorList>
            <person name="Yoshida S."/>
            <person name="Kim S."/>
            <person name="Wafula E.K."/>
            <person name="Tanskanen J."/>
            <person name="Kim Y.M."/>
            <person name="Honaas L."/>
            <person name="Yang Z."/>
            <person name="Spallek T."/>
            <person name="Conn C.E."/>
            <person name="Ichihashi Y."/>
            <person name="Cheong K."/>
            <person name="Cui S."/>
            <person name="Der J.P."/>
            <person name="Gundlach H."/>
            <person name="Jiao Y."/>
            <person name="Hori C."/>
            <person name="Ishida J.K."/>
            <person name="Kasahara H."/>
            <person name="Kiba T."/>
            <person name="Kim M.S."/>
            <person name="Koo N."/>
            <person name="Laohavisit A."/>
            <person name="Lee Y.H."/>
            <person name="Lumba S."/>
            <person name="McCourt P."/>
            <person name="Mortimer J.C."/>
            <person name="Mutuku J.M."/>
            <person name="Nomura T."/>
            <person name="Sasaki-Sekimoto Y."/>
            <person name="Seto Y."/>
            <person name="Wang Y."/>
            <person name="Wakatake T."/>
            <person name="Sakakibara H."/>
            <person name="Demura T."/>
            <person name="Yamaguchi S."/>
            <person name="Yoneyama K."/>
            <person name="Manabe R.I."/>
            <person name="Nelson D.C."/>
            <person name="Schulman A.H."/>
            <person name="Timko M.P."/>
            <person name="dePamphilis C.W."/>
            <person name="Choi D."/>
            <person name="Shirasu K."/>
        </authorList>
    </citation>
    <scope>NUCLEOTIDE SEQUENCE [LARGE SCALE GENOMIC DNA]</scope>
    <source>
        <strain evidence="2">cv. UVA1</strain>
    </source>
</reference>
<dbReference type="EMBL" id="BKCP01004516">
    <property type="protein sequence ID" value="GER31725.1"/>
    <property type="molecule type" value="Genomic_DNA"/>
</dbReference>
<comment type="caution">
    <text evidence="1">The sequence shown here is derived from an EMBL/GenBank/DDBJ whole genome shotgun (WGS) entry which is preliminary data.</text>
</comment>
<evidence type="ECO:0000313" key="2">
    <source>
        <dbReference type="Proteomes" id="UP000325081"/>
    </source>
</evidence>
<protein>
    <submittedName>
        <fullName evidence="1">Glycosyl transferase group 1</fullName>
    </submittedName>
</protein>
<keyword evidence="2" id="KW-1185">Reference proteome</keyword>
<keyword evidence="1" id="KW-0808">Transferase</keyword>
<proteinExistence type="predicted"/>
<name>A0A5A7PFQ3_STRAF</name>
<accession>A0A5A7PFQ3</accession>
<gene>
    <name evidence="1" type="ORF">STAS_07759</name>
</gene>